<feature type="transmembrane region" description="Helical" evidence="6">
    <location>
        <begin position="522"/>
        <end position="542"/>
    </location>
</feature>
<dbReference type="PANTHER" id="PTHR23507:SF39">
    <property type="entry name" value="GH23453P-RELATED"/>
    <property type="match status" value="1"/>
</dbReference>
<feature type="transmembrane region" description="Helical" evidence="6">
    <location>
        <begin position="362"/>
        <end position="387"/>
    </location>
</feature>
<sequence length="557" mass="63174">MDNHSDEEVITTDRTTLIAKEKRRSTNNCDSIGDRPSRVGQQHSTCNESSISFMAGLTMLQRARYCLVEPAVLILVFAYNLSATVWKNQIIYQTCITIFEHNVTDCRKLSTKNASDHIKQIETEVQEYTVVFFMTNSLVQSIVPALCGTFIGAWSDRFGRKPLLIASFTGYFLFYTFTCLISHLSENYDVNPWFYLLPTIPLSLLGDGVTYSVATFCYISDISTPSERPYRMTLYEAVIYTGLMVGSFSSGYIYNAYESSTLIFFISSISILWATLIVIFLVPESLNARRTANEPREDDQGTTANTTTAVSTEPNQNQEEALEETQQQQTATNRYTSLLDINHLKSMYETCFRQREYETRSVILLIVSCLLTCAFVVEGSMTVFYLFVREKFQWTVKDFTTYETVSILVPILGNILGVWLLRKVFKMQLLTVAIYALLSQTTSSLMKAFAATNWQLYLAIGLGVFKSIVNPMLRTVLTNLLPANELGKLFSFTSAIQAFIPFVASPLYTIIYRSTLTTFPGFFNVVNANLFILAIALILVILRKKQKYSEHYKTILN</sequence>
<dbReference type="InterPro" id="IPR005829">
    <property type="entry name" value="Sugar_transporter_CS"/>
</dbReference>
<evidence type="ECO:0000256" key="3">
    <source>
        <dbReference type="ARBA" id="ARBA00022989"/>
    </source>
</evidence>
<gene>
    <name evidence="8" type="primary">106091041</name>
</gene>
<comment type="subcellular location">
    <subcellularLocation>
        <location evidence="1">Membrane</location>
        <topology evidence="1">Multi-pass membrane protein</topology>
    </subcellularLocation>
</comment>
<dbReference type="InterPro" id="IPR036259">
    <property type="entry name" value="MFS_trans_sf"/>
</dbReference>
<keyword evidence="2 6" id="KW-0812">Transmembrane</keyword>
<evidence type="ECO:0000256" key="1">
    <source>
        <dbReference type="ARBA" id="ARBA00004141"/>
    </source>
</evidence>
<keyword evidence="4 6" id="KW-0472">Membrane</keyword>
<feature type="transmembrane region" description="Helical" evidence="6">
    <location>
        <begin position="232"/>
        <end position="254"/>
    </location>
</feature>
<dbReference type="SUPFAM" id="SSF103473">
    <property type="entry name" value="MFS general substrate transporter"/>
    <property type="match status" value="1"/>
</dbReference>
<evidence type="ECO:0000256" key="6">
    <source>
        <dbReference type="SAM" id="Phobius"/>
    </source>
</evidence>
<dbReference type="PANTHER" id="PTHR23507">
    <property type="entry name" value="ZGC:174356"/>
    <property type="match status" value="1"/>
</dbReference>
<proteinExistence type="predicted"/>
<protein>
    <recommendedName>
        <fullName evidence="7">Major facilitator superfamily (MFS) profile domain-containing protein</fullName>
    </recommendedName>
</protein>
<dbReference type="PROSITE" id="PS00216">
    <property type="entry name" value="SUGAR_TRANSPORT_1"/>
    <property type="match status" value="1"/>
</dbReference>
<dbReference type="GO" id="GO:0016020">
    <property type="term" value="C:membrane"/>
    <property type="evidence" value="ECO:0007669"/>
    <property type="project" value="UniProtKB-SubCell"/>
</dbReference>
<feature type="transmembrane region" description="Helical" evidence="6">
    <location>
        <begin position="456"/>
        <end position="477"/>
    </location>
</feature>
<feature type="transmembrane region" description="Helical" evidence="6">
    <location>
        <begin position="128"/>
        <end position="151"/>
    </location>
</feature>
<evidence type="ECO:0000313" key="8">
    <source>
        <dbReference type="EnsemblMetazoa" id="SCAU014473-PA"/>
    </source>
</evidence>
<dbReference type="AlphaFoldDB" id="A0A1I8Q736"/>
<dbReference type="GO" id="GO:0022857">
    <property type="term" value="F:transmembrane transporter activity"/>
    <property type="evidence" value="ECO:0007669"/>
    <property type="project" value="InterPro"/>
</dbReference>
<dbReference type="Proteomes" id="UP000095300">
    <property type="component" value="Unassembled WGS sequence"/>
</dbReference>
<dbReference type="Gene3D" id="1.20.1250.20">
    <property type="entry name" value="MFS general substrate transporter like domains"/>
    <property type="match status" value="1"/>
</dbReference>
<name>A0A1I8Q736_STOCA</name>
<keyword evidence="9" id="KW-1185">Reference proteome</keyword>
<dbReference type="InterPro" id="IPR020846">
    <property type="entry name" value="MFS_dom"/>
</dbReference>
<reference evidence="8" key="1">
    <citation type="submission" date="2020-05" db="UniProtKB">
        <authorList>
            <consortium name="EnsemblMetazoa"/>
        </authorList>
    </citation>
    <scope>IDENTIFICATION</scope>
    <source>
        <strain evidence="8">USDA</strain>
    </source>
</reference>
<evidence type="ECO:0000259" key="7">
    <source>
        <dbReference type="PROSITE" id="PS50850"/>
    </source>
</evidence>
<dbReference type="PROSITE" id="PS50850">
    <property type="entry name" value="MFS"/>
    <property type="match status" value="1"/>
</dbReference>
<feature type="compositionally biased region" description="Low complexity" evidence="5">
    <location>
        <begin position="302"/>
        <end position="328"/>
    </location>
</feature>
<feature type="transmembrane region" description="Helical" evidence="6">
    <location>
        <begin position="163"/>
        <end position="183"/>
    </location>
</feature>
<organism evidence="8 9">
    <name type="scientific">Stomoxys calcitrans</name>
    <name type="common">Stable fly</name>
    <name type="synonym">Conops calcitrans</name>
    <dbReference type="NCBI Taxonomy" id="35570"/>
    <lineage>
        <taxon>Eukaryota</taxon>
        <taxon>Metazoa</taxon>
        <taxon>Ecdysozoa</taxon>
        <taxon>Arthropoda</taxon>
        <taxon>Hexapoda</taxon>
        <taxon>Insecta</taxon>
        <taxon>Pterygota</taxon>
        <taxon>Neoptera</taxon>
        <taxon>Endopterygota</taxon>
        <taxon>Diptera</taxon>
        <taxon>Brachycera</taxon>
        <taxon>Muscomorpha</taxon>
        <taxon>Muscoidea</taxon>
        <taxon>Muscidae</taxon>
        <taxon>Stomoxys</taxon>
    </lineage>
</organism>
<feature type="transmembrane region" description="Helical" evidence="6">
    <location>
        <begin position="195"/>
        <end position="220"/>
    </location>
</feature>
<evidence type="ECO:0000256" key="2">
    <source>
        <dbReference type="ARBA" id="ARBA00022692"/>
    </source>
</evidence>
<feature type="transmembrane region" description="Helical" evidence="6">
    <location>
        <begin position="260"/>
        <end position="282"/>
    </location>
</feature>
<feature type="transmembrane region" description="Helical" evidence="6">
    <location>
        <begin position="489"/>
        <end position="510"/>
    </location>
</feature>
<dbReference type="InterPro" id="IPR011701">
    <property type="entry name" value="MFS"/>
</dbReference>
<dbReference type="VEuPathDB" id="VectorBase:SCAU014473"/>
<keyword evidence="3 6" id="KW-1133">Transmembrane helix</keyword>
<accession>A0A1I8Q736</accession>
<feature type="domain" description="Major facilitator superfamily (MFS) profile" evidence="7">
    <location>
        <begin position="66"/>
        <end position="546"/>
    </location>
</feature>
<feature type="transmembrane region" description="Helical" evidence="6">
    <location>
        <begin position="399"/>
        <end position="421"/>
    </location>
</feature>
<evidence type="ECO:0000256" key="5">
    <source>
        <dbReference type="SAM" id="MobiDB-lite"/>
    </source>
</evidence>
<evidence type="ECO:0000256" key="4">
    <source>
        <dbReference type="ARBA" id="ARBA00023136"/>
    </source>
</evidence>
<dbReference type="OrthoDB" id="430300at2759"/>
<evidence type="ECO:0000313" key="9">
    <source>
        <dbReference type="Proteomes" id="UP000095300"/>
    </source>
</evidence>
<feature type="region of interest" description="Disordered" evidence="5">
    <location>
        <begin position="291"/>
        <end position="328"/>
    </location>
</feature>
<dbReference type="EnsemblMetazoa" id="SCAU014473-RA">
    <property type="protein sequence ID" value="SCAU014473-PA"/>
    <property type="gene ID" value="SCAU014473"/>
</dbReference>
<dbReference type="Pfam" id="PF07690">
    <property type="entry name" value="MFS_1"/>
    <property type="match status" value="1"/>
</dbReference>